<dbReference type="OrthoDB" id="6862397at2"/>
<dbReference type="InterPro" id="IPR021312">
    <property type="entry name" value="DUF2889"/>
</dbReference>
<evidence type="ECO:0000313" key="2">
    <source>
        <dbReference type="Proteomes" id="UP000071859"/>
    </source>
</evidence>
<keyword evidence="2" id="KW-1185">Reference proteome</keyword>
<evidence type="ECO:0000313" key="1">
    <source>
        <dbReference type="EMBL" id="SAL06952.1"/>
    </source>
</evidence>
<gene>
    <name evidence="1" type="ORF">AWB78_08337</name>
</gene>
<proteinExistence type="predicted"/>
<protein>
    <recommendedName>
        <fullName evidence="3">DUF2889 domain-containing protein</fullName>
    </recommendedName>
</protein>
<accession>A0A158EJ89</accession>
<comment type="caution">
    <text evidence="1">The sequence shown here is derived from an EMBL/GenBank/DDBJ whole genome shotgun (WGS) entry which is preliminary data.</text>
</comment>
<dbReference type="EMBL" id="FCOX02000150">
    <property type="protein sequence ID" value="SAL06952.1"/>
    <property type="molecule type" value="Genomic_DNA"/>
</dbReference>
<name>A0A158EJ89_9BURK</name>
<reference evidence="1" key="1">
    <citation type="submission" date="2016-01" db="EMBL/GenBank/DDBJ databases">
        <authorList>
            <person name="Peeters C."/>
        </authorList>
    </citation>
    <scope>NUCLEOTIDE SEQUENCE</scope>
    <source>
        <strain evidence="1">LMG 29321</strain>
    </source>
</reference>
<sequence>MNCSLEASTEKSQEVSREELHLRRIEMRGYRRSDGLFEVEGRVIDTKPVEFVPKSGGRTVAAGEPIHNMGVRLVFDMEMVVRDVYTFTEASPYSLCSYGGDALRELIGTSIKPGWGSTVRRKLGGSRSCTHLMELLMPLATTAIQSVGTLNLHGVDATDASEKPAKIDSCYAYAASGELVLRRWPQYYKPK</sequence>
<dbReference type="Proteomes" id="UP000071859">
    <property type="component" value="Unassembled WGS sequence"/>
</dbReference>
<dbReference type="AlphaFoldDB" id="A0A158EJ89"/>
<evidence type="ECO:0008006" key="3">
    <source>
        <dbReference type="Google" id="ProtNLM"/>
    </source>
</evidence>
<dbReference type="RefSeq" id="WP_062612784.1">
    <property type="nucleotide sequence ID" value="NZ_FCOX02000150.1"/>
</dbReference>
<organism evidence="1 2">
    <name type="scientific">Caballeronia calidae</name>
    <dbReference type="NCBI Taxonomy" id="1777139"/>
    <lineage>
        <taxon>Bacteria</taxon>
        <taxon>Pseudomonadati</taxon>
        <taxon>Pseudomonadota</taxon>
        <taxon>Betaproteobacteria</taxon>
        <taxon>Burkholderiales</taxon>
        <taxon>Burkholderiaceae</taxon>
        <taxon>Caballeronia</taxon>
    </lineage>
</organism>
<dbReference type="Pfam" id="PF11136">
    <property type="entry name" value="DUF2889"/>
    <property type="match status" value="1"/>
</dbReference>